<dbReference type="Pfam" id="PF09334">
    <property type="entry name" value="tRNA-synt_1g"/>
    <property type="match status" value="1"/>
</dbReference>
<keyword evidence="19" id="KW-1185">Reference proteome</keyword>
<name>A0ABW8Q716_9NEIS</name>
<dbReference type="InterPro" id="IPR012340">
    <property type="entry name" value="NA-bd_OB-fold"/>
</dbReference>
<dbReference type="InterPro" id="IPR004495">
    <property type="entry name" value="Met-tRNA-synth_bsu_C"/>
</dbReference>
<dbReference type="NCBIfam" id="TIGR00398">
    <property type="entry name" value="metG"/>
    <property type="match status" value="1"/>
</dbReference>
<dbReference type="InterPro" id="IPR014729">
    <property type="entry name" value="Rossmann-like_a/b/a_fold"/>
</dbReference>
<keyword evidence="13 16" id="KW-0648">Protein biosynthesis</keyword>
<comment type="similarity">
    <text evidence="3 16">Belongs to the class-I aminoacyl-tRNA synthetase family. MetG type 1 subfamily.</text>
</comment>
<evidence type="ECO:0000256" key="16">
    <source>
        <dbReference type="HAMAP-Rule" id="MF_00098"/>
    </source>
</evidence>
<feature type="domain" description="TRNA-binding" evidence="17">
    <location>
        <begin position="711"/>
        <end position="814"/>
    </location>
</feature>
<feature type="binding site" evidence="16">
    <location>
        <position position="156"/>
    </location>
    <ligand>
        <name>Zn(2+)</name>
        <dbReference type="ChEBI" id="CHEBI:29105"/>
    </ligand>
</feature>
<feature type="short sequence motif" description="'KMSKS' region" evidence="16">
    <location>
        <begin position="339"/>
        <end position="343"/>
    </location>
</feature>
<keyword evidence="8 16" id="KW-0479">Metal-binding</keyword>
<dbReference type="PROSITE" id="PS00178">
    <property type="entry name" value="AA_TRNA_LIGASE_I"/>
    <property type="match status" value="1"/>
</dbReference>
<evidence type="ECO:0000256" key="11">
    <source>
        <dbReference type="ARBA" id="ARBA00022840"/>
    </source>
</evidence>
<comment type="subcellular location">
    <subcellularLocation>
        <location evidence="2 16">Cytoplasm</location>
    </subcellularLocation>
</comment>
<dbReference type="PANTHER" id="PTHR45765">
    <property type="entry name" value="METHIONINE--TRNA LIGASE"/>
    <property type="match status" value="1"/>
</dbReference>
<dbReference type="Proteomes" id="UP001621964">
    <property type="component" value="Unassembled WGS sequence"/>
</dbReference>
<feature type="binding site" evidence="16">
    <location>
        <position position="143"/>
    </location>
    <ligand>
        <name>Zn(2+)</name>
        <dbReference type="ChEBI" id="CHEBI:29105"/>
    </ligand>
</feature>
<keyword evidence="9 16" id="KW-0547">Nucleotide-binding</keyword>
<dbReference type="EMBL" id="JBJGEB010000009">
    <property type="protein sequence ID" value="MFK7642647.1"/>
    <property type="molecule type" value="Genomic_DNA"/>
</dbReference>
<evidence type="ECO:0000256" key="5">
    <source>
        <dbReference type="ARBA" id="ARBA00022490"/>
    </source>
</evidence>
<comment type="catalytic activity">
    <reaction evidence="15 16">
        <text>tRNA(Met) + L-methionine + ATP = L-methionyl-tRNA(Met) + AMP + diphosphate</text>
        <dbReference type="Rhea" id="RHEA:13481"/>
        <dbReference type="Rhea" id="RHEA-COMP:9667"/>
        <dbReference type="Rhea" id="RHEA-COMP:9698"/>
        <dbReference type="ChEBI" id="CHEBI:30616"/>
        <dbReference type="ChEBI" id="CHEBI:33019"/>
        <dbReference type="ChEBI" id="CHEBI:57844"/>
        <dbReference type="ChEBI" id="CHEBI:78442"/>
        <dbReference type="ChEBI" id="CHEBI:78530"/>
        <dbReference type="ChEBI" id="CHEBI:456215"/>
        <dbReference type="EC" id="6.1.1.10"/>
    </reaction>
</comment>
<dbReference type="Gene3D" id="2.20.28.20">
    <property type="entry name" value="Methionyl-tRNA synthetase, Zn-domain"/>
    <property type="match status" value="1"/>
</dbReference>
<dbReference type="InterPro" id="IPR029038">
    <property type="entry name" value="MetRS_Zn"/>
</dbReference>
<dbReference type="InterPro" id="IPR001412">
    <property type="entry name" value="aa-tRNA-synth_I_CS"/>
</dbReference>
<evidence type="ECO:0000256" key="15">
    <source>
        <dbReference type="ARBA" id="ARBA00047364"/>
    </source>
</evidence>
<comment type="subunit">
    <text evidence="4 16">Homodimer.</text>
</comment>
<comment type="function">
    <text evidence="1 16">Is required not only for elongation of protein synthesis but also for the initiation of all mRNA translation through initiator tRNA(fMet) aminoacylation.</text>
</comment>
<evidence type="ECO:0000256" key="9">
    <source>
        <dbReference type="ARBA" id="ARBA00022741"/>
    </source>
</evidence>
<dbReference type="InterPro" id="IPR033911">
    <property type="entry name" value="MetRS_core"/>
</dbReference>
<organism evidence="18 19">
    <name type="scientific">Neisseria oralis</name>
    <dbReference type="NCBI Taxonomy" id="1107316"/>
    <lineage>
        <taxon>Bacteria</taxon>
        <taxon>Pseudomonadati</taxon>
        <taxon>Pseudomonadota</taxon>
        <taxon>Betaproteobacteria</taxon>
        <taxon>Neisseriales</taxon>
        <taxon>Neisseriaceae</taxon>
        <taxon>Neisseria</taxon>
    </lineage>
</organism>
<proteinExistence type="inferred from homology"/>
<evidence type="ECO:0000256" key="13">
    <source>
        <dbReference type="ARBA" id="ARBA00022917"/>
    </source>
</evidence>
<feature type="binding site" evidence="16">
    <location>
        <position position="146"/>
    </location>
    <ligand>
        <name>Zn(2+)</name>
        <dbReference type="ChEBI" id="CHEBI:29105"/>
    </ligand>
</feature>
<dbReference type="InterPro" id="IPR023458">
    <property type="entry name" value="Met-tRNA_ligase_1"/>
</dbReference>
<accession>A0ABW8Q716</accession>
<dbReference type="SUPFAM" id="SSF47323">
    <property type="entry name" value="Anticodon-binding domain of a subclass of class I aminoacyl-tRNA synthetases"/>
    <property type="match status" value="2"/>
</dbReference>
<evidence type="ECO:0000256" key="10">
    <source>
        <dbReference type="ARBA" id="ARBA00022833"/>
    </source>
</evidence>
<evidence type="ECO:0000256" key="14">
    <source>
        <dbReference type="ARBA" id="ARBA00023146"/>
    </source>
</evidence>
<dbReference type="PRINTS" id="PR01041">
    <property type="entry name" value="TRNASYNTHMET"/>
</dbReference>
<feature type="binding site" evidence="16">
    <location>
        <position position="342"/>
    </location>
    <ligand>
        <name>ATP</name>
        <dbReference type="ChEBI" id="CHEBI:30616"/>
    </ligand>
</feature>
<evidence type="ECO:0000256" key="7">
    <source>
        <dbReference type="ARBA" id="ARBA00022598"/>
    </source>
</evidence>
<dbReference type="EC" id="6.1.1.10" evidence="16"/>
<evidence type="ECO:0000256" key="6">
    <source>
        <dbReference type="ARBA" id="ARBA00022555"/>
    </source>
</evidence>
<evidence type="ECO:0000256" key="4">
    <source>
        <dbReference type="ARBA" id="ARBA00011738"/>
    </source>
</evidence>
<keyword evidence="5 16" id="KW-0963">Cytoplasm</keyword>
<dbReference type="InterPro" id="IPR015413">
    <property type="entry name" value="Methionyl/Leucyl_tRNA_Synth"/>
</dbReference>
<keyword evidence="12 16" id="KW-0694">RNA-binding</keyword>
<dbReference type="Gene3D" id="2.40.50.140">
    <property type="entry name" value="Nucleic acid-binding proteins"/>
    <property type="match status" value="1"/>
</dbReference>
<sequence length="814" mass="92164">MTRKILVTSALPYANGSIHLGHMVEHIQTDVWVRFQKLRGHECHYCCADDTHGTPVMLAAQKQGIAPEDMIAKVREEHLADFTGFHIGYSNYYSTHSPENKKFSQDIYRALKANGKIESRVIEQLFDPEKQMFLPDRFVKGECPKCHAQDQYGDNCEVCGTTYSPTELINPYSAVSGAKPELRESEHFFFKLGECAGYLKEWTSGNNPHDGKSHLQPEALNKMKEWLGEGEETTLSDWDISRDAPYFGFEIPDAPGKYFYVWLDAPVGYMASFKNLCDRIGIDFDEYFKADSQTEMYHFIGKDILYFHALFWPAMLHFSGHRAPTGVYAHGFLTVDGQKMSKSRGTFITAKSYLEQGLNPEWMRYYIAAKLNSKIEDIDLNLQDFISRVNSDLVGKYVNIAARASGFITKRFEGRLKDVSGSALLAKLAAESETIAEQYENREYARALRDIMALADAVNEYVDANKPWELNKFLESPKYKWRFTKKDNAKLADLPELDDALFTKPIIIKNDLDDLNKFINSLPKNKKDIFQKEKETFSLENYEKVKESILGYSQEEGRKILENYNNDPNHSPYPLSLEEIQSENLATTIADLWISIKVLDTHHILDDLLHEVCSELINAFTMLTAYLAPVLPQTAANAARFLNLDAITWANTRETLGEHAINKYEHLMQRVEQKQVDDLIEANKQSIQTTPAPAAEESQYEKVAEQASFDDFMKIDMRVAKVLNCEAVEGSTKLLKFDLDFGFEKRIIFSGIAASYPNPAELNGRMVIAVANFAPRKMAKFGVSEGMILSAATAEGKLKLLDVDAGAQPGDKVG</sequence>
<dbReference type="InterPro" id="IPR002547">
    <property type="entry name" value="tRNA-bd_dom"/>
</dbReference>
<dbReference type="CDD" id="cd00814">
    <property type="entry name" value="MetRS_core"/>
    <property type="match status" value="1"/>
</dbReference>
<evidence type="ECO:0000256" key="8">
    <source>
        <dbReference type="ARBA" id="ARBA00022723"/>
    </source>
</evidence>
<reference evidence="18 19" key="1">
    <citation type="submission" date="2024-11" db="EMBL/GenBank/DDBJ databases">
        <authorList>
            <person name="Mikucki A.G."/>
            <person name="Kahler C.M."/>
        </authorList>
    </citation>
    <scope>NUCLEOTIDE SEQUENCE [LARGE SCALE GENOMIC DNA]</scope>
    <source>
        <strain evidence="18 19">EXNM717</strain>
    </source>
</reference>
<protein>
    <recommendedName>
        <fullName evidence="16">Methionine--tRNA ligase</fullName>
        <ecNumber evidence="16">6.1.1.10</ecNumber>
    </recommendedName>
    <alternativeName>
        <fullName evidence="16">Methionyl-tRNA synthetase</fullName>
        <shortName evidence="16">MetRS</shortName>
    </alternativeName>
</protein>
<evidence type="ECO:0000313" key="19">
    <source>
        <dbReference type="Proteomes" id="UP001621964"/>
    </source>
</evidence>
<dbReference type="GO" id="GO:0004825">
    <property type="term" value="F:methionine-tRNA ligase activity"/>
    <property type="evidence" value="ECO:0007669"/>
    <property type="project" value="UniProtKB-EC"/>
</dbReference>
<evidence type="ECO:0000256" key="3">
    <source>
        <dbReference type="ARBA" id="ARBA00008258"/>
    </source>
</evidence>
<dbReference type="SUPFAM" id="SSF52374">
    <property type="entry name" value="Nucleotidylyl transferase"/>
    <property type="match status" value="1"/>
</dbReference>
<dbReference type="Gene3D" id="3.40.50.620">
    <property type="entry name" value="HUPs"/>
    <property type="match status" value="1"/>
</dbReference>
<keyword evidence="10 16" id="KW-0862">Zinc</keyword>
<gene>
    <name evidence="16 18" type="primary">metG</name>
    <name evidence="18" type="ORF">ACI43T_09110</name>
</gene>
<keyword evidence="6 16" id="KW-0820">tRNA-binding</keyword>
<evidence type="ECO:0000259" key="17">
    <source>
        <dbReference type="PROSITE" id="PS50886"/>
    </source>
</evidence>
<dbReference type="NCBIfam" id="NF001100">
    <property type="entry name" value="PRK00133.1"/>
    <property type="match status" value="1"/>
</dbReference>
<keyword evidence="11 16" id="KW-0067">ATP-binding</keyword>
<dbReference type="PANTHER" id="PTHR45765:SF1">
    <property type="entry name" value="METHIONINE--TRNA LIGASE, CYTOPLASMIC"/>
    <property type="match status" value="1"/>
</dbReference>
<dbReference type="InterPro" id="IPR014758">
    <property type="entry name" value="Met-tRNA_synth"/>
</dbReference>
<feature type="short sequence motif" description="'HIGH' region" evidence="16">
    <location>
        <begin position="12"/>
        <end position="22"/>
    </location>
</feature>
<dbReference type="SUPFAM" id="SSF57770">
    <property type="entry name" value="Methionyl-tRNA synthetase (MetRS), Zn-domain"/>
    <property type="match status" value="1"/>
</dbReference>
<dbReference type="Gene3D" id="1.10.730.10">
    <property type="entry name" value="Isoleucyl-tRNA Synthetase, Domain 1"/>
    <property type="match status" value="2"/>
</dbReference>
<evidence type="ECO:0000256" key="1">
    <source>
        <dbReference type="ARBA" id="ARBA00003314"/>
    </source>
</evidence>
<dbReference type="SUPFAM" id="SSF50249">
    <property type="entry name" value="Nucleic acid-binding proteins"/>
    <property type="match status" value="1"/>
</dbReference>
<dbReference type="NCBIfam" id="TIGR00399">
    <property type="entry name" value="metG_C_term"/>
    <property type="match status" value="1"/>
</dbReference>
<dbReference type="InterPro" id="IPR009080">
    <property type="entry name" value="tRNAsynth_Ia_anticodon-bd"/>
</dbReference>
<evidence type="ECO:0000256" key="2">
    <source>
        <dbReference type="ARBA" id="ARBA00004496"/>
    </source>
</evidence>
<dbReference type="RefSeq" id="WP_405386622.1">
    <property type="nucleotide sequence ID" value="NZ_JBJGEB010000009.1"/>
</dbReference>
<evidence type="ECO:0000256" key="12">
    <source>
        <dbReference type="ARBA" id="ARBA00022884"/>
    </source>
</evidence>
<keyword evidence="14 16" id="KW-0030">Aminoacyl-tRNA synthetase</keyword>
<keyword evidence="7 16" id="KW-0436">Ligase</keyword>
<comment type="cofactor">
    <cofactor evidence="16">
        <name>Zn(2+)</name>
        <dbReference type="ChEBI" id="CHEBI:29105"/>
    </cofactor>
    <text evidence="16">Binds 1 zinc ion per subunit.</text>
</comment>
<dbReference type="HAMAP" id="MF_00098">
    <property type="entry name" value="Met_tRNA_synth_type1"/>
    <property type="match status" value="1"/>
</dbReference>
<comment type="caution">
    <text evidence="18">The sequence shown here is derived from an EMBL/GenBank/DDBJ whole genome shotgun (WGS) entry which is preliminary data.</text>
</comment>
<feature type="binding site" evidence="16">
    <location>
        <position position="159"/>
    </location>
    <ligand>
        <name>Zn(2+)</name>
        <dbReference type="ChEBI" id="CHEBI:29105"/>
    </ligand>
</feature>
<dbReference type="Pfam" id="PF01588">
    <property type="entry name" value="tRNA_bind"/>
    <property type="match status" value="1"/>
</dbReference>
<evidence type="ECO:0000313" key="18">
    <source>
        <dbReference type="EMBL" id="MFK7642647.1"/>
    </source>
</evidence>
<dbReference type="PROSITE" id="PS50886">
    <property type="entry name" value="TRBD"/>
    <property type="match status" value="1"/>
</dbReference>
<dbReference type="CDD" id="cd02800">
    <property type="entry name" value="tRNA_bind_EcMetRS_like"/>
    <property type="match status" value="1"/>
</dbReference>